<accession>A0A7S2XRR9</accession>
<protein>
    <recommendedName>
        <fullName evidence="7">ABC-2 type transporter transmembrane domain-containing protein</fullName>
    </recommendedName>
</protein>
<proteinExistence type="predicted"/>
<organism evidence="8">
    <name type="scientific">Attheya septentrionalis</name>
    <dbReference type="NCBI Taxonomy" id="420275"/>
    <lineage>
        <taxon>Eukaryota</taxon>
        <taxon>Sar</taxon>
        <taxon>Stramenopiles</taxon>
        <taxon>Ochrophyta</taxon>
        <taxon>Bacillariophyta</taxon>
        <taxon>Coscinodiscophyceae</taxon>
        <taxon>Chaetocerotophycidae</taxon>
        <taxon>Chaetocerotales</taxon>
        <taxon>Attheyaceae</taxon>
        <taxon>Attheya</taxon>
    </lineage>
</organism>
<dbReference type="InterPro" id="IPR013525">
    <property type="entry name" value="ABC2_TM"/>
</dbReference>
<dbReference type="EMBL" id="HBHQ01022768">
    <property type="protein sequence ID" value="CAD9823579.1"/>
    <property type="molecule type" value="Transcribed_RNA"/>
</dbReference>
<keyword evidence="4 6" id="KW-1133">Transmembrane helix</keyword>
<feature type="transmembrane region" description="Helical" evidence="6">
    <location>
        <begin position="294"/>
        <end position="314"/>
    </location>
</feature>
<dbReference type="AlphaFoldDB" id="A0A7S2XRR9"/>
<dbReference type="GO" id="GO:0016020">
    <property type="term" value="C:membrane"/>
    <property type="evidence" value="ECO:0007669"/>
    <property type="project" value="UniProtKB-SubCell"/>
</dbReference>
<evidence type="ECO:0000256" key="5">
    <source>
        <dbReference type="ARBA" id="ARBA00023136"/>
    </source>
</evidence>
<dbReference type="PANTHER" id="PTHR48041:SF139">
    <property type="entry name" value="PROTEIN SCARLET"/>
    <property type="match status" value="1"/>
</dbReference>
<evidence type="ECO:0000256" key="4">
    <source>
        <dbReference type="ARBA" id="ARBA00022989"/>
    </source>
</evidence>
<keyword evidence="2" id="KW-0813">Transport</keyword>
<reference evidence="8" key="1">
    <citation type="submission" date="2021-01" db="EMBL/GenBank/DDBJ databases">
        <authorList>
            <person name="Corre E."/>
            <person name="Pelletier E."/>
            <person name="Niang G."/>
            <person name="Scheremetjew M."/>
            <person name="Finn R."/>
            <person name="Kale V."/>
            <person name="Holt S."/>
            <person name="Cochrane G."/>
            <person name="Meng A."/>
            <person name="Brown T."/>
            <person name="Cohen L."/>
        </authorList>
    </citation>
    <scope>NUCLEOTIDE SEQUENCE</scope>
    <source>
        <strain evidence="8">CCMP2084</strain>
    </source>
</reference>
<dbReference type="Pfam" id="PF01061">
    <property type="entry name" value="ABC2_membrane"/>
    <property type="match status" value="1"/>
</dbReference>
<feature type="transmembrane region" description="Helical" evidence="6">
    <location>
        <begin position="362"/>
        <end position="384"/>
    </location>
</feature>
<dbReference type="PANTHER" id="PTHR48041">
    <property type="entry name" value="ABC TRANSPORTER G FAMILY MEMBER 28"/>
    <property type="match status" value="1"/>
</dbReference>
<evidence type="ECO:0000256" key="2">
    <source>
        <dbReference type="ARBA" id="ARBA00022448"/>
    </source>
</evidence>
<gene>
    <name evidence="8" type="ORF">ASEP1449_LOCUS15413</name>
</gene>
<evidence type="ECO:0000256" key="1">
    <source>
        <dbReference type="ARBA" id="ARBA00004141"/>
    </source>
</evidence>
<dbReference type="InterPro" id="IPR050352">
    <property type="entry name" value="ABCG_transporters"/>
</dbReference>
<evidence type="ECO:0000256" key="6">
    <source>
        <dbReference type="SAM" id="Phobius"/>
    </source>
</evidence>
<feature type="transmembrane region" description="Helical" evidence="6">
    <location>
        <begin position="214"/>
        <end position="247"/>
    </location>
</feature>
<evidence type="ECO:0000256" key="3">
    <source>
        <dbReference type="ARBA" id="ARBA00022692"/>
    </source>
</evidence>
<evidence type="ECO:0000259" key="7">
    <source>
        <dbReference type="Pfam" id="PF01061"/>
    </source>
</evidence>
<feature type="transmembrane region" description="Helical" evidence="6">
    <location>
        <begin position="174"/>
        <end position="202"/>
    </location>
</feature>
<evidence type="ECO:0000313" key="8">
    <source>
        <dbReference type="EMBL" id="CAD9823579.1"/>
    </source>
</evidence>
<sequence length="391" mass="42455">MAVVKLLKNLCQIRQVAAALVIHQPSGELFELFDSLVLLSSGKCVFSGSLEGLPDFYRDTFKTDYPAQHMVPNRLLKEATAGEAEGFFDEDVLEQIHRQGLLETKALTSRPRIPPTTWVVFTTVFTRNLTNHYVRNLGNVAARILLYTALSAIDGAIFWQVAQPESEGGALPLASSLVVIGAFTFLIMISFLLPFAMIPIFVFDKKFFAAESALGLYSPIIYCISQALLETWILTICALCEACVIIPMGGFWNPVLPRWGAFFTVCGSLIASGLAGSGLVLVCTMVFPSQDLAFLAGSGVVTVALGVSGGFVPFPSMEDWISWLQWVSPCKYSLQALAIGQFGNSNSEIILEVSALNTPNSVSANIGVLLGFYVVFTVGTVLALSRQREVR</sequence>
<dbReference type="GO" id="GO:0140359">
    <property type="term" value="F:ABC-type transporter activity"/>
    <property type="evidence" value="ECO:0007669"/>
    <property type="project" value="InterPro"/>
</dbReference>
<feature type="domain" description="ABC-2 type transporter transmembrane" evidence="7">
    <location>
        <begin position="121"/>
        <end position="342"/>
    </location>
</feature>
<feature type="transmembrane region" description="Helical" evidence="6">
    <location>
        <begin position="259"/>
        <end position="287"/>
    </location>
</feature>
<comment type="subcellular location">
    <subcellularLocation>
        <location evidence="1">Membrane</location>
        <topology evidence="1">Multi-pass membrane protein</topology>
    </subcellularLocation>
</comment>
<feature type="transmembrane region" description="Helical" evidence="6">
    <location>
        <begin position="144"/>
        <end position="162"/>
    </location>
</feature>
<name>A0A7S2XRR9_9STRA</name>
<keyword evidence="3 6" id="KW-0812">Transmembrane</keyword>
<keyword evidence="5 6" id="KW-0472">Membrane</keyword>